<dbReference type="Gene3D" id="2.60.40.3770">
    <property type="match status" value="1"/>
</dbReference>
<evidence type="ECO:0000256" key="1">
    <source>
        <dbReference type="SAM" id="Coils"/>
    </source>
</evidence>
<gene>
    <name evidence="2" type="ORF">CGOC_LOCUS2515</name>
</gene>
<reference evidence="2 3" key="1">
    <citation type="submission" date="2018-11" db="EMBL/GenBank/DDBJ databases">
        <authorList>
            <consortium name="Pathogen Informatics"/>
        </authorList>
    </citation>
    <scope>NUCLEOTIDE SEQUENCE [LARGE SCALE GENOMIC DNA]</scope>
</reference>
<evidence type="ECO:0008006" key="4">
    <source>
        <dbReference type="Google" id="ProtNLM"/>
    </source>
</evidence>
<dbReference type="AlphaFoldDB" id="A0A3P6R2S3"/>
<feature type="coiled-coil region" evidence="1">
    <location>
        <begin position="237"/>
        <end position="395"/>
    </location>
</feature>
<name>A0A3P6R2S3_CYLGO</name>
<evidence type="ECO:0000313" key="3">
    <source>
        <dbReference type="Proteomes" id="UP000271889"/>
    </source>
</evidence>
<feature type="non-terminal residue" evidence="2">
    <location>
        <position position="397"/>
    </location>
</feature>
<dbReference type="Proteomes" id="UP000271889">
    <property type="component" value="Unassembled WGS sequence"/>
</dbReference>
<keyword evidence="3" id="KW-1185">Reference proteome</keyword>
<sequence>MVSTEVIVSLQEELYTDIIVDSDICTVENTELVGCYNCEKGAYAKIKCFASRSSEAEIICDSTSFTAPCGRQGIESIMRISATQAMMHMKCSVSCGEVVTKFEVGGILKYTATFQTVLYKWLTSLTAAELDGETTFLSAMLNTASPQAEFLEPQLQAILNSLHKQLNVATTQRLDWTSLQTEASFREAPIESDRQVQAGLIPRARRFQWLERGSKQEHDNMEEHLVKLESKQSIDEETTLAVRCQQLQKQLDNLELERAEQVAKLEKENEECQKEISVLKEQAKSQQEEAQADWIQQIEEAAHKSEDDQKEIALLKEKIKLGDDELKAAFSSMEKLKDKLSTLEDELDTKTRNAGALINNLGTLLDKNEKKKMELAELRQELKEEKSRSEEMTQKMK</sequence>
<protein>
    <recommendedName>
        <fullName evidence="4">Phlebovirus glycoprotein G2 fusion domain-containing protein</fullName>
    </recommendedName>
</protein>
<organism evidence="2 3">
    <name type="scientific">Cylicostephanus goldi</name>
    <name type="common">Nematode worm</name>
    <dbReference type="NCBI Taxonomy" id="71465"/>
    <lineage>
        <taxon>Eukaryota</taxon>
        <taxon>Metazoa</taxon>
        <taxon>Ecdysozoa</taxon>
        <taxon>Nematoda</taxon>
        <taxon>Chromadorea</taxon>
        <taxon>Rhabditida</taxon>
        <taxon>Rhabditina</taxon>
        <taxon>Rhabditomorpha</taxon>
        <taxon>Strongyloidea</taxon>
        <taxon>Strongylidae</taxon>
        <taxon>Cylicostephanus</taxon>
    </lineage>
</organism>
<keyword evidence="1" id="KW-0175">Coiled coil</keyword>
<proteinExistence type="predicted"/>
<evidence type="ECO:0000313" key="2">
    <source>
        <dbReference type="EMBL" id="VDK52887.1"/>
    </source>
</evidence>
<dbReference type="OrthoDB" id="5868079at2759"/>
<dbReference type="EMBL" id="UYRV01005681">
    <property type="protein sequence ID" value="VDK52887.1"/>
    <property type="molecule type" value="Genomic_DNA"/>
</dbReference>
<accession>A0A3P6R2S3</accession>